<dbReference type="Proteomes" id="UP000321746">
    <property type="component" value="Unassembled WGS sequence"/>
</dbReference>
<feature type="transmembrane region" description="Helical" evidence="6">
    <location>
        <begin position="154"/>
        <end position="178"/>
    </location>
</feature>
<sequence>MTAAHYLAFLMVAAAQVATPGPSTVFLVNNAVSLGFRRAIFALSGDLCAILLLATLSAAGVGALITASPMLFIGLRLFGAAYLIWLGIRYLRPAPPLPFRNSNAPNPNATTKQKGGRASWIHSFSVGISNPKAILFFSALFPQFISDAPGHRRYLILAVLVISFAIVKFLVLGIYAILARRIRSSLSRPGVATRGRLTTGAFFLLFGTGLIISIFVG</sequence>
<reference evidence="7 8" key="1">
    <citation type="submission" date="2019-07" db="EMBL/GenBank/DDBJ databases">
        <title>Whole genome shotgun sequence of Acetobacter oeni NBRC 105207.</title>
        <authorList>
            <person name="Hosoyama A."/>
            <person name="Uohara A."/>
            <person name="Ohji S."/>
            <person name="Ichikawa N."/>
        </authorList>
    </citation>
    <scope>NUCLEOTIDE SEQUENCE [LARGE SCALE GENOMIC DNA]</scope>
    <source>
        <strain evidence="7 8">NBRC 105207</strain>
    </source>
</reference>
<feature type="transmembrane region" description="Helical" evidence="6">
    <location>
        <begin position="199"/>
        <end position="216"/>
    </location>
</feature>
<dbReference type="RefSeq" id="WP_146890347.1">
    <property type="nucleotide sequence ID" value="NZ_BJYG01000037.1"/>
</dbReference>
<dbReference type="PIRSF" id="PIRSF006324">
    <property type="entry name" value="LeuE"/>
    <property type="match status" value="1"/>
</dbReference>
<evidence type="ECO:0000313" key="7">
    <source>
        <dbReference type="EMBL" id="GEN64240.1"/>
    </source>
</evidence>
<accession>A0A511XMS4</accession>
<comment type="caution">
    <text evidence="7">The sequence shown here is derived from an EMBL/GenBank/DDBJ whole genome shotgun (WGS) entry which is preliminary data.</text>
</comment>
<protein>
    <submittedName>
        <fullName evidence="7">Amino acid transporter</fullName>
    </submittedName>
</protein>
<evidence type="ECO:0000256" key="2">
    <source>
        <dbReference type="ARBA" id="ARBA00022475"/>
    </source>
</evidence>
<dbReference type="EMBL" id="BJYG01000037">
    <property type="protein sequence ID" value="GEN64240.1"/>
    <property type="molecule type" value="Genomic_DNA"/>
</dbReference>
<dbReference type="PANTHER" id="PTHR30086:SF20">
    <property type="entry name" value="ARGININE EXPORTER PROTEIN ARGO-RELATED"/>
    <property type="match status" value="1"/>
</dbReference>
<keyword evidence="3 6" id="KW-0812">Transmembrane</keyword>
<dbReference type="Pfam" id="PF01810">
    <property type="entry name" value="LysE"/>
    <property type="match status" value="1"/>
</dbReference>
<name>A0A511XMS4_9PROT</name>
<evidence type="ECO:0000256" key="3">
    <source>
        <dbReference type="ARBA" id="ARBA00022692"/>
    </source>
</evidence>
<proteinExistence type="predicted"/>
<dbReference type="GO" id="GO:0015171">
    <property type="term" value="F:amino acid transmembrane transporter activity"/>
    <property type="evidence" value="ECO:0007669"/>
    <property type="project" value="TreeGrafter"/>
</dbReference>
<feature type="transmembrane region" description="Helical" evidence="6">
    <location>
        <begin position="120"/>
        <end position="142"/>
    </location>
</feature>
<dbReference type="PANTHER" id="PTHR30086">
    <property type="entry name" value="ARGININE EXPORTER PROTEIN ARGO"/>
    <property type="match status" value="1"/>
</dbReference>
<evidence type="ECO:0000256" key="6">
    <source>
        <dbReference type="SAM" id="Phobius"/>
    </source>
</evidence>
<keyword evidence="5 6" id="KW-0472">Membrane</keyword>
<evidence type="ECO:0000313" key="8">
    <source>
        <dbReference type="Proteomes" id="UP000321746"/>
    </source>
</evidence>
<dbReference type="InterPro" id="IPR001123">
    <property type="entry name" value="LeuE-type"/>
</dbReference>
<evidence type="ECO:0000256" key="5">
    <source>
        <dbReference type="ARBA" id="ARBA00023136"/>
    </source>
</evidence>
<evidence type="ECO:0000256" key="4">
    <source>
        <dbReference type="ARBA" id="ARBA00022989"/>
    </source>
</evidence>
<feature type="transmembrane region" description="Helical" evidence="6">
    <location>
        <begin position="40"/>
        <end position="65"/>
    </location>
</feature>
<gene>
    <name evidence="7" type="ORF">AOE01nite_24640</name>
</gene>
<feature type="transmembrane region" description="Helical" evidence="6">
    <location>
        <begin position="6"/>
        <end position="28"/>
    </location>
</feature>
<organism evidence="7 8">
    <name type="scientific">Acetobacter oeni</name>
    <dbReference type="NCBI Taxonomy" id="304077"/>
    <lineage>
        <taxon>Bacteria</taxon>
        <taxon>Pseudomonadati</taxon>
        <taxon>Pseudomonadota</taxon>
        <taxon>Alphaproteobacteria</taxon>
        <taxon>Acetobacterales</taxon>
        <taxon>Acetobacteraceae</taxon>
        <taxon>Acetobacter</taxon>
    </lineage>
</organism>
<keyword evidence="4 6" id="KW-1133">Transmembrane helix</keyword>
<keyword evidence="8" id="KW-1185">Reference proteome</keyword>
<comment type="subcellular location">
    <subcellularLocation>
        <location evidence="1">Cell membrane</location>
        <topology evidence="1">Multi-pass membrane protein</topology>
    </subcellularLocation>
</comment>
<dbReference type="OrthoDB" id="9804822at2"/>
<dbReference type="GO" id="GO:0005886">
    <property type="term" value="C:plasma membrane"/>
    <property type="evidence" value="ECO:0007669"/>
    <property type="project" value="UniProtKB-SubCell"/>
</dbReference>
<evidence type="ECO:0000256" key="1">
    <source>
        <dbReference type="ARBA" id="ARBA00004651"/>
    </source>
</evidence>
<dbReference type="AlphaFoldDB" id="A0A511XMS4"/>
<keyword evidence="2" id="KW-1003">Cell membrane</keyword>
<feature type="transmembrane region" description="Helical" evidence="6">
    <location>
        <begin position="71"/>
        <end position="91"/>
    </location>
</feature>